<dbReference type="EMBL" id="MTBC01000004">
    <property type="protein sequence ID" value="OQD42863.1"/>
    <property type="molecule type" value="Genomic_DNA"/>
</dbReference>
<dbReference type="InterPro" id="IPR023271">
    <property type="entry name" value="Aquaporin-like"/>
</dbReference>
<feature type="transmembrane region" description="Helical" evidence="5">
    <location>
        <begin position="81"/>
        <end position="105"/>
    </location>
</feature>
<protein>
    <submittedName>
        <fullName evidence="6">Formate transporter</fullName>
    </submittedName>
</protein>
<keyword evidence="2 5" id="KW-0812">Transmembrane</keyword>
<reference evidence="6 7" key="1">
    <citation type="submission" date="2016-12" db="EMBL/GenBank/DDBJ databases">
        <authorList>
            <person name="Song W.-J."/>
            <person name="Kurnit D.M."/>
        </authorList>
    </citation>
    <scope>NUCLEOTIDE SEQUENCE [LARGE SCALE GENOMIC DNA]</scope>
    <source>
        <strain evidence="6 7">HSG9</strain>
    </source>
</reference>
<evidence type="ECO:0000256" key="5">
    <source>
        <dbReference type="SAM" id="Phobius"/>
    </source>
</evidence>
<gene>
    <name evidence="6" type="ORF">BUL40_07150</name>
</gene>
<keyword evidence="3 5" id="KW-1133">Transmembrane helix</keyword>
<feature type="transmembrane region" description="Helical" evidence="5">
    <location>
        <begin position="246"/>
        <end position="268"/>
    </location>
</feature>
<dbReference type="PANTHER" id="PTHR30520">
    <property type="entry name" value="FORMATE TRANSPORTER-RELATED"/>
    <property type="match status" value="1"/>
</dbReference>
<name>A0A1V6LRQ5_9FLAO</name>
<dbReference type="RefSeq" id="WP_080318676.1">
    <property type="nucleotide sequence ID" value="NZ_MTBC01000004.1"/>
</dbReference>
<dbReference type="Gene3D" id="1.20.1080.10">
    <property type="entry name" value="Glycerol uptake facilitator protein"/>
    <property type="match status" value="1"/>
</dbReference>
<evidence type="ECO:0000256" key="4">
    <source>
        <dbReference type="ARBA" id="ARBA00023136"/>
    </source>
</evidence>
<dbReference type="AlphaFoldDB" id="A0A1V6LRQ5"/>
<dbReference type="OrthoDB" id="261587at2"/>
<sequence>MAEKEELDKKIEEVHENANQEQVKTEEAILVDQLCEGLETYKNKKTNVFISALIAGLEIGFSFLLLAILHHLLKGKVSEDLLFPLLAFAYPVGFIIVVLGKSILFTEQTSLLTLPVLHKRRSVKELLQLWGIVILGNLLGGYIFAFLGGHTGLSLEIITIESIEEIAHHVSKSGPLLTLGSAIFAGWLMAVLSWLLSSSRDTISRIVIIYLITFTVGFAGFHHSIVGNIEVFAGLIFTQKVSISDYLGFQGLALLGNAIGGVVFVAGLRYRAFASNF</sequence>
<organism evidence="6 7">
    <name type="scientific">Croceivirga radicis</name>
    <dbReference type="NCBI Taxonomy" id="1929488"/>
    <lineage>
        <taxon>Bacteria</taxon>
        <taxon>Pseudomonadati</taxon>
        <taxon>Bacteroidota</taxon>
        <taxon>Flavobacteriia</taxon>
        <taxon>Flavobacteriales</taxon>
        <taxon>Flavobacteriaceae</taxon>
        <taxon>Croceivirga</taxon>
    </lineage>
</organism>
<accession>A0A1V6LRQ5</accession>
<dbReference type="GO" id="GO:0005886">
    <property type="term" value="C:plasma membrane"/>
    <property type="evidence" value="ECO:0007669"/>
    <property type="project" value="TreeGrafter"/>
</dbReference>
<evidence type="ECO:0000256" key="2">
    <source>
        <dbReference type="ARBA" id="ARBA00022692"/>
    </source>
</evidence>
<comment type="subcellular location">
    <subcellularLocation>
        <location evidence="1">Membrane</location>
        <topology evidence="1">Multi-pass membrane protein</topology>
    </subcellularLocation>
</comment>
<evidence type="ECO:0000256" key="3">
    <source>
        <dbReference type="ARBA" id="ARBA00022989"/>
    </source>
</evidence>
<feature type="transmembrane region" description="Helical" evidence="5">
    <location>
        <begin position="176"/>
        <end position="195"/>
    </location>
</feature>
<dbReference type="Pfam" id="PF01226">
    <property type="entry name" value="Form_Nir_trans"/>
    <property type="match status" value="1"/>
</dbReference>
<comment type="caution">
    <text evidence="6">The sequence shown here is derived from an EMBL/GenBank/DDBJ whole genome shotgun (WGS) entry which is preliminary data.</text>
</comment>
<feature type="transmembrane region" description="Helical" evidence="5">
    <location>
        <begin position="207"/>
        <end position="226"/>
    </location>
</feature>
<proteinExistence type="predicted"/>
<dbReference type="GO" id="GO:0015499">
    <property type="term" value="F:formate transmembrane transporter activity"/>
    <property type="evidence" value="ECO:0007669"/>
    <property type="project" value="TreeGrafter"/>
</dbReference>
<evidence type="ECO:0000256" key="1">
    <source>
        <dbReference type="ARBA" id="ARBA00004141"/>
    </source>
</evidence>
<dbReference type="InterPro" id="IPR000292">
    <property type="entry name" value="For/NO2_transpt"/>
</dbReference>
<dbReference type="Proteomes" id="UP000191680">
    <property type="component" value="Unassembled WGS sequence"/>
</dbReference>
<keyword evidence="7" id="KW-1185">Reference proteome</keyword>
<feature type="transmembrane region" description="Helical" evidence="5">
    <location>
        <begin position="48"/>
        <end position="69"/>
    </location>
</feature>
<evidence type="ECO:0000313" key="7">
    <source>
        <dbReference type="Proteomes" id="UP000191680"/>
    </source>
</evidence>
<feature type="transmembrane region" description="Helical" evidence="5">
    <location>
        <begin position="126"/>
        <end position="147"/>
    </location>
</feature>
<dbReference type="PANTHER" id="PTHR30520:SF2">
    <property type="entry name" value="INNER MEMBRANE PROTEIN YFDC"/>
    <property type="match status" value="1"/>
</dbReference>
<evidence type="ECO:0000313" key="6">
    <source>
        <dbReference type="EMBL" id="OQD42863.1"/>
    </source>
</evidence>
<keyword evidence="4 5" id="KW-0472">Membrane</keyword>